<accession>A0A6A4HUP7</accession>
<organism evidence="1 2">
    <name type="scientific">Gymnopus androsaceus JB14</name>
    <dbReference type="NCBI Taxonomy" id="1447944"/>
    <lineage>
        <taxon>Eukaryota</taxon>
        <taxon>Fungi</taxon>
        <taxon>Dikarya</taxon>
        <taxon>Basidiomycota</taxon>
        <taxon>Agaricomycotina</taxon>
        <taxon>Agaricomycetes</taxon>
        <taxon>Agaricomycetidae</taxon>
        <taxon>Agaricales</taxon>
        <taxon>Marasmiineae</taxon>
        <taxon>Omphalotaceae</taxon>
        <taxon>Gymnopus</taxon>
    </lineage>
</organism>
<proteinExistence type="predicted"/>
<protein>
    <submittedName>
        <fullName evidence="1">Uncharacterized protein</fullName>
    </submittedName>
</protein>
<evidence type="ECO:0000313" key="1">
    <source>
        <dbReference type="EMBL" id="KAE9401916.1"/>
    </source>
</evidence>
<evidence type="ECO:0000313" key="2">
    <source>
        <dbReference type="Proteomes" id="UP000799118"/>
    </source>
</evidence>
<dbReference type="Proteomes" id="UP000799118">
    <property type="component" value="Unassembled WGS sequence"/>
</dbReference>
<reference evidence="1" key="1">
    <citation type="journal article" date="2019" name="Environ. Microbiol.">
        <title>Fungal ecological strategies reflected in gene transcription - a case study of two litter decomposers.</title>
        <authorList>
            <person name="Barbi F."/>
            <person name="Kohler A."/>
            <person name="Barry K."/>
            <person name="Baskaran P."/>
            <person name="Daum C."/>
            <person name="Fauchery L."/>
            <person name="Ihrmark K."/>
            <person name="Kuo A."/>
            <person name="LaButti K."/>
            <person name="Lipzen A."/>
            <person name="Morin E."/>
            <person name="Grigoriev I.V."/>
            <person name="Henrissat B."/>
            <person name="Lindahl B."/>
            <person name="Martin F."/>
        </authorList>
    </citation>
    <scope>NUCLEOTIDE SEQUENCE</scope>
    <source>
        <strain evidence="1">JB14</strain>
    </source>
</reference>
<sequence>MCSITTLILVDAPLTSYDLTSALELTLGLTNLTALNSSRQTLCAPSCRAFGSFKPHSPLLVPKLASLILHFPSSWFDEEIFVEVVASRWAQGNVSSSDAGIERLRSVELHCLLDGKIDEDAYEALRVFQKDGLRLSLTGSY</sequence>
<dbReference type="EMBL" id="ML769440">
    <property type="protein sequence ID" value="KAE9401916.1"/>
    <property type="molecule type" value="Genomic_DNA"/>
</dbReference>
<name>A0A6A4HUP7_9AGAR</name>
<dbReference type="AlphaFoldDB" id="A0A6A4HUP7"/>
<keyword evidence="2" id="KW-1185">Reference proteome</keyword>
<gene>
    <name evidence="1" type="ORF">BT96DRAFT_991582</name>
</gene>